<dbReference type="GO" id="GO:0005524">
    <property type="term" value="F:ATP binding"/>
    <property type="evidence" value="ECO:0007669"/>
    <property type="project" value="UniProtKB-KW"/>
</dbReference>
<evidence type="ECO:0000256" key="1">
    <source>
        <dbReference type="ARBA" id="ARBA00022448"/>
    </source>
</evidence>
<dbReference type="InterPro" id="IPR050166">
    <property type="entry name" value="ABC_transporter_ATP-bind"/>
</dbReference>
<dbReference type="EMBL" id="WMBA01000050">
    <property type="protein sequence ID" value="MTD57577.1"/>
    <property type="molecule type" value="Genomic_DNA"/>
</dbReference>
<name>A0A6N7YWW1_9PSEU</name>
<proteinExistence type="predicted"/>
<dbReference type="PANTHER" id="PTHR42788:SF13">
    <property type="entry name" value="ALIPHATIC SULFONATES IMPORT ATP-BINDING PROTEIN SSUB"/>
    <property type="match status" value="1"/>
</dbReference>
<evidence type="ECO:0000256" key="4">
    <source>
        <dbReference type="SAM" id="MobiDB-lite"/>
    </source>
</evidence>
<dbReference type="AlphaFoldDB" id="A0A6N7YWW1"/>
<keyword evidence="7" id="KW-1185">Reference proteome</keyword>
<keyword evidence="2" id="KW-0547">Nucleotide-binding</keyword>
<dbReference type="InterPro" id="IPR017871">
    <property type="entry name" value="ABC_transporter-like_CS"/>
</dbReference>
<evidence type="ECO:0000313" key="6">
    <source>
        <dbReference type="EMBL" id="MTD57577.1"/>
    </source>
</evidence>
<evidence type="ECO:0000313" key="7">
    <source>
        <dbReference type="Proteomes" id="UP000440096"/>
    </source>
</evidence>
<dbReference type="PANTHER" id="PTHR42788">
    <property type="entry name" value="TAURINE IMPORT ATP-BINDING PROTEIN-RELATED"/>
    <property type="match status" value="1"/>
</dbReference>
<evidence type="ECO:0000256" key="3">
    <source>
        <dbReference type="ARBA" id="ARBA00022840"/>
    </source>
</evidence>
<dbReference type="PROSITE" id="PS00211">
    <property type="entry name" value="ABC_TRANSPORTER_1"/>
    <property type="match status" value="1"/>
</dbReference>
<feature type="domain" description="ABC transporter" evidence="5">
    <location>
        <begin position="28"/>
        <end position="262"/>
    </location>
</feature>
<dbReference type="Gene3D" id="3.40.50.300">
    <property type="entry name" value="P-loop containing nucleotide triphosphate hydrolases"/>
    <property type="match status" value="1"/>
</dbReference>
<dbReference type="RefSeq" id="WP_154759697.1">
    <property type="nucleotide sequence ID" value="NZ_WMBA01000050.1"/>
</dbReference>
<gene>
    <name evidence="6" type="ORF">GKO32_26910</name>
</gene>
<protein>
    <submittedName>
        <fullName evidence="6">ATP-binding cassette domain-containing protein</fullName>
    </submittedName>
</protein>
<organism evidence="6 7">
    <name type="scientific">Amycolatopsis pithecellobii</name>
    <dbReference type="NCBI Taxonomy" id="664692"/>
    <lineage>
        <taxon>Bacteria</taxon>
        <taxon>Bacillati</taxon>
        <taxon>Actinomycetota</taxon>
        <taxon>Actinomycetes</taxon>
        <taxon>Pseudonocardiales</taxon>
        <taxon>Pseudonocardiaceae</taxon>
        <taxon>Amycolatopsis</taxon>
    </lineage>
</organism>
<comment type="caution">
    <text evidence="6">The sequence shown here is derived from an EMBL/GenBank/DDBJ whole genome shotgun (WGS) entry which is preliminary data.</text>
</comment>
<dbReference type="InterPro" id="IPR003439">
    <property type="entry name" value="ABC_transporter-like_ATP-bd"/>
</dbReference>
<feature type="region of interest" description="Disordered" evidence="4">
    <location>
        <begin position="1"/>
        <end position="23"/>
    </location>
</feature>
<keyword evidence="3 6" id="KW-0067">ATP-binding</keyword>
<dbReference type="Pfam" id="PF00005">
    <property type="entry name" value="ABC_tran"/>
    <property type="match status" value="1"/>
</dbReference>
<dbReference type="SMART" id="SM00382">
    <property type="entry name" value="AAA"/>
    <property type="match status" value="1"/>
</dbReference>
<accession>A0A6N7YWW1</accession>
<dbReference type="GO" id="GO:0016887">
    <property type="term" value="F:ATP hydrolysis activity"/>
    <property type="evidence" value="ECO:0007669"/>
    <property type="project" value="InterPro"/>
</dbReference>
<dbReference type="PROSITE" id="PS50893">
    <property type="entry name" value="ABC_TRANSPORTER_2"/>
    <property type="match status" value="1"/>
</dbReference>
<keyword evidence="1" id="KW-0813">Transport</keyword>
<dbReference type="Proteomes" id="UP000440096">
    <property type="component" value="Unassembled WGS sequence"/>
</dbReference>
<sequence length="297" mass="32613">MTPPLQLSKRSLPAKPSDGIGGTTGASIEFRDVGYRYPSGLEVIKGLDLGIGRGQSIGVVGPSGCGKSTVLSLIAGLREAQAGQVRVDPDGTGRHLLSMVFQKDTVLPWLTVEQNVRLHHTFTKAGHGKRSRQSRQAFDERIRELIAMVHLEGFEKAYPYQLSGGMRRRVAVLTAVAALPQILLLDEPFSAIDEPSRVAIHQDVFDIVRELGITMVLVTHDLAEAASMCDQVYIMGPRPTCVFSKHDVPFGAHRDMMSLRESTDFLDLYSTLWRDLHLQITAQQAGEATRVDGEVNE</sequence>
<dbReference type="InterPro" id="IPR003593">
    <property type="entry name" value="AAA+_ATPase"/>
</dbReference>
<reference evidence="6 7" key="1">
    <citation type="submission" date="2019-11" db="EMBL/GenBank/DDBJ databases">
        <title>Draft genome of Amycolatopsis RM579.</title>
        <authorList>
            <person name="Duangmal K."/>
            <person name="Mingma R."/>
        </authorList>
    </citation>
    <scope>NUCLEOTIDE SEQUENCE [LARGE SCALE GENOMIC DNA]</scope>
    <source>
        <strain evidence="6 7">RM579</strain>
    </source>
</reference>
<dbReference type="SUPFAM" id="SSF52540">
    <property type="entry name" value="P-loop containing nucleoside triphosphate hydrolases"/>
    <property type="match status" value="1"/>
</dbReference>
<dbReference type="InterPro" id="IPR027417">
    <property type="entry name" value="P-loop_NTPase"/>
</dbReference>
<evidence type="ECO:0000259" key="5">
    <source>
        <dbReference type="PROSITE" id="PS50893"/>
    </source>
</evidence>
<dbReference type="OrthoDB" id="4533303at2"/>
<evidence type="ECO:0000256" key="2">
    <source>
        <dbReference type="ARBA" id="ARBA00022741"/>
    </source>
</evidence>